<feature type="domain" description="Glycosyl hydrolase family 95 catalytic" evidence="5">
    <location>
        <begin position="285"/>
        <end position="705"/>
    </location>
</feature>
<accession>A0A9P9DSI9</accession>
<dbReference type="InterPro" id="IPR049053">
    <property type="entry name" value="AFCA-like_C"/>
</dbReference>
<keyword evidence="7" id="KW-1185">Reference proteome</keyword>
<dbReference type="InterPro" id="IPR012341">
    <property type="entry name" value="6hp_glycosidase-like_sf"/>
</dbReference>
<dbReference type="Proteomes" id="UP000738349">
    <property type="component" value="Unassembled WGS sequence"/>
</dbReference>
<keyword evidence="6" id="KW-0378">Hydrolase</keyword>
<evidence type="ECO:0000256" key="1">
    <source>
        <dbReference type="SAM" id="MobiDB-lite"/>
    </source>
</evidence>
<organism evidence="6 7">
    <name type="scientific">Dactylonectria macrodidyma</name>
    <dbReference type="NCBI Taxonomy" id="307937"/>
    <lineage>
        <taxon>Eukaryota</taxon>
        <taxon>Fungi</taxon>
        <taxon>Dikarya</taxon>
        <taxon>Ascomycota</taxon>
        <taxon>Pezizomycotina</taxon>
        <taxon>Sordariomycetes</taxon>
        <taxon>Hypocreomycetidae</taxon>
        <taxon>Hypocreales</taxon>
        <taxon>Nectriaceae</taxon>
        <taxon>Dactylonectria</taxon>
    </lineage>
</organism>
<dbReference type="InterPro" id="IPR016518">
    <property type="entry name" value="Alpha-L-fucosidase"/>
</dbReference>
<dbReference type="GO" id="GO:0004560">
    <property type="term" value="F:alpha-L-fucosidase activity"/>
    <property type="evidence" value="ECO:0007669"/>
    <property type="project" value="InterPro"/>
</dbReference>
<keyword evidence="2" id="KW-0732">Signal</keyword>
<dbReference type="Gene3D" id="1.50.10.10">
    <property type="match status" value="1"/>
</dbReference>
<comment type="caution">
    <text evidence="6">The sequence shown here is derived from an EMBL/GenBank/DDBJ whole genome shotgun (WGS) entry which is preliminary data.</text>
</comment>
<name>A0A9P9DSI9_9HYPO</name>
<dbReference type="Pfam" id="PF22124">
    <property type="entry name" value="Glyco_hydro_95_cat"/>
    <property type="match status" value="1"/>
</dbReference>
<dbReference type="AlphaFoldDB" id="A0A9P9DSI9"/>
<feature type="domain" description="Alpha fucosidase A-like C-terminal" evidence="4">
    <location>
        <begin position="707"/>
        <end position="786"/>
    </location>
</feature>
<dbReference type="PANTHER" id="PTHR31084:SF0">
    <property type="entry name" value="ALPHA-L-FUCOSIDASE 2"/>
    <property type="match status" value="1"/>
</dbReference>
<evidence type="ECO:0000259" key="3">
    <source>
        <dbReference type="Pfam" id="PF14498"/>
    </source>
</evidence>
<sequence length="793" mass="86643">MHAFFLPVLVALAATAEAKGGPYLGSRHLWYKSPGSDFKSALPIGNGRLGALVQGSVSERIIINENSVWSGPFQDRVNPKSSEGFPKARKLLTENKFTEAAEIAASDMYANPPTNRWYSVTGDLLLDFGHKADDISNYERWLDTLEGNTGVSYEIDGVTYTREIIANFAVGVIAARFTASKDGALDIGVSLTRDRGIIDNSASEGTKSIIMDVGGSGADAIPFTAGLTMILKSGTIDANGSALNITGASTVDLFLDVETSFQWDSESKWKAGLASKLDDAAKRGFESLKAEAAADHSSLMKRVQLDLGSGGDVASQPTNERIDGYQSNPDDDPEFVTLGFQFGRHLLISASRDAGGSGLGVPANLQGIWNNMYNPPWGSKYTVNINTEMNYWLAELTDLPETLRPLWDLMYRSRDKGSQVAEKMYNCPGYVSHHNLDLWGDSAPHDSGTAYSIWPSSNLWLSQHLMEHYRFTGDKTFLEEKAWPLFKDIAAFFDCYLFKFDGKWMSGPSTSPENVFVIPEDGSTAGGKESFDISITMDNSLLREFFSNVIEAADILGVNLNNDPVLSKVEAYREGLRPTEIGSRGQIQEWRRDYAEAEPGHRHFSHLIDLFPARAMSPLLNQTLADAAKKSIELRLAAGGAATGWSRVWTASLYARLFDGDEAFENIQDLLKHHPATNLFHNIEPGQAFQIDSNYGLVAAVAETLVQSHTGVVHILPALSSKVKSGSVSGLIARGGFVVSITWKDGQLEEAKVKSRLGSNLKPRVADGSRFKIDGKEVDEVETRAGQTYTITL</sequence>
<reference evidence="6" key="1">
    <citation type="journal article" date="2021" name="Nat. Commun.">
        <title>Genetic determinants of endophytism in the Arabidopsis root mycobiome.</title>
        <authorList>
            <person name="Mesny F."/>
            <person name="Miyauchi S."/>
            <person name="Thiergart T."/>
            <person name="Pickel B."/>
            <person name="Atanasova L."/>
            <person name="Karlsson M."/>
            <person name="Huettel B."/>
            <person name="Barry K.W."/>
            <person name="Haridas S."/>
            <person name="Chen C."/>
            <person name="Bauer D."/>
            <person name="Andreopoulos W."/>
            <person name="Pangilinan J."/>
            <person name="LaButti K."/>
            <person name="Riley R."/>
            <person name="Lipzen A."/>
            <person name="Clum A."/>
            <person name="Drula E."/>
            <person name="Henrissat B."/>
            <person name="Kohler A."/>
            <person name="Grigoriev I.V."/>
            <person name="Martin F.M."/>
            <person name="Hacquard S."/>
        </authorList>
    </citation>
    <scope>NUCLEOTIDE SEQUENCE</scope>
    <source>
        <strain evidence="6">MPI-CAGE-AT-0147</strain>
    </source>
</reference>
<dbReference type="Pfam" id="PF14498">
    <property type="entry name" value="Glyco_hyd_65N_2"/>
    <property type="match status" value="1"/>
</dbReference>
<dbReference type="Pfam" id="PF21307">
    <property type="entry name" value="Glyco_hydro_95_C"/>
    <property type="match status" value="1"/>
</dbReference>
<dbReference type="InterPro" id="IPR027414">
    <property type="entry name" value="GH95_N_dom"/>
</dbReference>
<dbReference type="PIRSF" id="PIRSF007663">
    <property type="entry name" value="UCP007663"/>
    <property type="match status" value="1"/>
</dbReference>
<gene>
    <name evidence="6" type="ORF">EDB81DRAFT_910505</name>
</gene>
<feature type="region of interest" description="Disordered" evidence="1">
    <location>
        <begin position="308"/>
        <end position="328"/>
    </location>
</feature>
<dbReference type="SUPFAM" id="SSF48208">
    <property type="entry name" value="Six-hairpin glycosidases"/>
    <property type="match status" value="1"/>
</dbReference>
<dbReference type="GO" id="GO:0005975">
    <property type="term" value="P:carbohydrate metabolic process"/>
    <property type="evidence" value="ECO:0007669"/>
    <property type="project" value="InterPro"/>
</dbReference>
<dbReference type="InterPro" id="IPR054363">
    <property type="entry name" value="GH95_cat"/>
</dbReference>
<evidence type="ECO:0000259" key="4">
    <source>
        <dbReference type="Pfam" id="PF21307"/>
    </source>
</evidence>
<evidence type="ECO:0000259" key="5">
    <source>
        <dbReference type="Pfam" id="PF22124"/>
    </source>
</evidence>
<evidence type="ECO:0000313" key="7">
    <source>
        <dbReference type="Proteomes" id="UP000738349"/>
    </source>
</evidence>
<dbReference type="PANTHER" id="PTHR31084">
    <property type="entry name" value="ALPHA-L-FUCOSIDASE 2"/>
    <property type="match status" value="1"/>
</dbReference>
<dbReference type="OrthoDB" id="2848340at2759"/>
<keyword evidence="6" id="KW-0326">Glycosidase</keyword>
<evidence type="ECO:0000313" key="6">
    <source>
        <dbReference type="EMBL" id="KAH7125850.1"/>
    </source>
</evidence>
<feature type="signal peptide" evidence="2">
    <location>
        <begin position="1"/>
        <end position="18"/>
    </location>
</feature>
<feature type="domain" description="Glycosyl hydrolase family 95 N-terminal" evidence="3">
    <location>
        <begin position="29"/>
        <end position="262"/>
    </location>
</feature>
<dbReference type="EMBL" id="JAGMUV010000020">
    <property type="protein sequence ID" value="KAH7125850.1"/>
    <property type="molecule type" value="Genomic_DNA"/>
</dbReference>
<evidence type="ECO:0000256" key="2">
    <source>
        <dbReference type="SAM" id="SignalP"/>
    </source>
</evidence>
<feature type="chain" id="PRO_5040332230" evidence="2">
    <location>
        <begin position="19"/>
        <end position="793"/>
    </location>
</feature>
<protein>
    <submittedName>
        <fullName evidence="6">Six-hairpin glycosidase-like protein</fullName>
    </submittedName>
</protein>
<proteinExistence type="predicted"/>
<dbReference type="InterPro" id="IPR008928">
    <property type="entry name" value="6-hairpin_glycosidase_sf"/>
</dbReference>